<evidence type="ECO:0000256" key="1">
    <source>
        <dbReference type="SAM" id="SignalP"/>
    </source>
</evidence>
<dbReference type="GO" id="GO:0030435">
    <property type="term" value="P:sporulation resulting in formation of a cellular spore"/>
    <property type="evidence" value="ECO:0007669"/>
    <property type="project" value="InterPro"/>
</dbReference>
<evidence type="ECO:0000259" key="2">
    <source>
        <dbReference type="PROSITE" id="PS51724"/>
    </source>
</evidence>
<accession>A0A7X2Z0R1</accession>
<dbReference type="InterPro" id="IPR007730">
    <property type="entry name" value="SPOR-like_dom"/>
</dbReference>
<organism evidence="3 4">
    <name type="scientific">Paenibacillus woosongensis</name>
    <dbReference type="NCBI Taxonomy" id="307580"/>
    <lineage>
        <taxon>Bacteria</taxon>
        <taxon>Bacillati</taxon>
        <taxon>Bacillota</taxon>
        <taxon>Bacilli</taxon>
        <taxon>Bacillales</taxon>
        <taxon>Paenibacillaceae</taxon>
        <taxon>Paenibacillus</taxon>
    </lineage>
</organism>
<dbReference type="InterPro" id="IPR013486">
    <property type="entry name" value="SpoIID/LytB"/>
</dbReference>
<dbReference type="OrthoDB" id="9794671at2"/>
<reference evidence="3 4" key="1">
    <citation type="submission" date="2019-11" db="EMBL/GenBank/DDBJ databases">
        <title>Draft genome sequences of five Paenibacillus species of dairy origin.</title>
        <authorList>
            <person name="Olajide A.M."/>
            <person name="Chen S."/>
            <person name="Lapointe G."/>
        </authorList>
    </citation>
    <scope>NUCLEOTIDE SEQUENCE [LARGE SCALE GENOMIC DNA]</scope>
    <source>
        <strain evidence="3 4">12CR55</strain>
    </source>
</reference>
<dbReference type="Pfam" id="PF05036">
    <property type="entry name" value="SPOR"/>
    <property type="match status" value="1"/>
</dbReference>
<feature type="signal peptide" evidence="1">
    <location>
        <begin position="1"/>
        <end position="43"/>
    </location>
</feature>
<dbReference type="NCBIfam" id="TIGR02669">
    <property type="entry name" value="SpoIID_LytB"/>
    <property type="match status" value="1"/>
</dbReference>
<dbReference type="Pfam" id="PF08486">
    <property type="entry name" value="SpoIID"/>
    <property type="match status" value="1"/>
</dbReference>
<feature type="chain" id="PRO_5031367483" evidence="1">
    <location>
        <begin position="44"/>
        <end position="710"/>
    </location>
</feature>
<dbReference type="InterPro" id="IPR013693">
    <property type="entry name" value="SpoIID/LytB_N"/>
</dbReference>
<comment type="caution">
    <text evidence="3">The sequence shown here is derived from an EMBL/GenBank/DDBJ whole genome shotgun (WGS) entry which is preliminary data.</text>
</comment>
<sequence length="710" mass="74543">MRRIQSVIIPRPRRGQKNRGSKWAAALLSAALLSGLFQTPAGADAMPDTRVRVAMFLDLGSTYKSIVPAVSLAAESAWQAGPQKDGSFESWLDFTPGQTVRFSVDGIKVKALESADWQTVSAAVKKLQSGTDKPVAVVTEQAGGTVYQVYTGPYASAEEASGAVTRVTQALAGQLGGAQPTIHGGYYYSAGVFGSKVEAEAYSQSLSLPGIEVKVAVVGASQYAVWVGGAVNDSALAALKGQILQLQPQLNLSPVDVQAPALIAYRDVTGEAVSPRTVDHYAVSGANTKLVVRDSEDSVIQVAERSARKFRGDFEISSVNGQLALVNDVPLEQYLYSVVAAEVPSSWPQESLKAQAVAARSYALYHAAGNKFNVAGLVDTTLSQVYNGVDKEVDSIKQAVDSTAGEVIKSNGRIVEAIFSSNSGGMTADSTEVWSNPNATFGSMPSDGDKAAQAGLKSWYHVLLPSGKTGYVREDNVKLTGGKTAAGLTQMTVTSSATNVRPIPLIQADVSPVAQMNPGDQAVVLGLVEESSSYAWIRGPYSSDELLKSLKGRTGTEAPSPILNLEITQRGPSGRATQIKANGQILDVRYPDLFRSAFGGLPSTLFDIAATGRYTVQSAGGEMAAGTASSGTPVLSSSGVSNWNGGSMVIMGADGAARAVDQTNRFLFVGRGNGHGLGLSQWGAKGMADAGYDYISILQHYYQNVTIVKE</sequence>
<dbReference type="PANTHER" id="PTHR30032:SF4">
    <property type="entry name" value="AMIDASE ENHANCER"/>
    <property type="match status" value="1"/>
</dbReference>
<dbReference type="Proteomes" id="UP000447876">
    <property type="component" value="Unassembled WGS sequence"/>
</dbReference>
<dbReference type="EMBL" id="WNZW01000002">
    <property type="protein sequence ID" value="MUG45456.1"/>
    <property type="molecule type" value="Genomic_DNA"/>
</dbReference>
<keyword evidence="1" id="KW-0732">Signal</keyword>
<dbReference type="AlphaFoldDB" id="A0A7X2Z0R1"/>
<dbReference type="PROSITE" id="PS51724">
    <property type="entry name" value="SPOR"/>
    <property type="match status" value="1"/>
</dbReference>
<dbReference type="GO" id="GO:0030288">
    <property type="term" value="C:outer membrane-bounded periplasmic space"/>
    <property type="evidence" value="ECO:0007669"/>
    <property type="project" value="TreeGrafter"/>
</dbReference>
<name>A0A7X2Z0R1_9BACL</name>
<proteinExistence type="predicted"/>
<protein>
    <submittedName>
        <fullName evidence="3">SpoIID/LytB domain-containing protein</fullName>
    </submittedName>
</protein>
<dbReference type="GO" id="GO:0042834">
    <property type="term" value="F:peptidoglycan binding"/>
    <property type="evidence" value="ECO:0007669"/>
    <property type="project" value="InterPro"/>
</dbReference>
<gene>
    <name evidence="3" type="ORF">GNP95_10635</name>
</gene>
<evidence type="ECO:0000313" key="3">
    <source>
        <dbReference type="EMBL" id="MUG45456.1"/>
    </source>
</evidence>
<feature type="domain" description="SPOR" evidence="2">
    <location>
        <begin position="180"/>
        <end position="259"/>
    </location>
</feature>
<evidence type="ECO:0000313" key="4">
    <source>
        <dbReference type="Proteomes" id="UP000447876"/>
    </source>
</evidence>
<dbReference type="PANTHER" id="PTHR30032">
    <property type="entry name" value="N-ACETYLMURAMOYL-L-ALANINE AMIDASE-RELATED"/>
    <property type="match status" value="1"/>
</dbReference>
<dbReference type="InterPro" id="IPR051922">
    <property type="entry name" value="Bact_Sporulation_Assoc"/>
</dbReference>